<dbReference type="EMBL" id="FNYK01000050">
    <property type="protein sequence ID" value="SEJ05679.1"/>
    <property type="molecule type" value="Genomic_DNA"/>
</dbReference>
<organism evidence="2 3">
    <name type="scientific">Sharpea azabuensis</name>
    <dbReference type="NCBI Taxonomy" id="322505"/>
    <lineage>
        <taxon>Bacteria</taxon>
        <taxon>Bacillati</taxon>
        <taxon>Bacillota</taxon>
        <taxon>Erysipelotrichia</taxon>
        <taxon>Erysipelotrichales</taxon>
        <taxon>Coprobacillaceae</taxon>
        <taxon>Sharpea</taxon>
    </lineage>
</organism>
<proteinExistence type="predicted"/>
<sequence length="130" mass="15437">MRNFLYRLMMGRYGSDRLNKHLLILSIVLTIANVFVKSVIIYVFVYILLLYVLFRMLSKNINKRYQENQRYEQSIAPIMKRVSVIKKSSKDKGHKYYICPTCKQIVRVPKGKGHIDIRCPRCSTVFEKRT</sequence>
<dbReference type="eggNOG" id="COG4416">
    <property type="taxonomic scope" value="Bacteria"/>
</dbReference>
<keyword evidence="1" id="KW-1133">Transmembrane helix</keyword>
<accession>A0A1H6VM13</accession>
<dbReference type="RefSeq" id="WP_074732498.1">
    <property type="nucleotide sequence ID" value="NZ_FNYK01000050.1"/>
</dbReference>
<dbReference type="Proteomes" id="UP000183028">
    <property type="component" value="Unassembled WGS sequence"/>
</dbReference>
<evidence type="ECO:0000256" key="1">
    <source>
        <dbReference type="SAM" id="Phobius"/>
    </source>
</evidence>
<dbReference type="CDD" id="cd20335">
    <property type="entry name" value="BRcat_RBR"/>
    <property type="match status" value="1"/>
</dbReference>
<gene>
    <name evidence="2" type="ORF">SAMN04487834_10507</name>
</gene>
<keyword evidence="1" id="KW-0472">Membrane</keyword>
<dbReference type="STRING" id="322505.SAMN04487836_10118"/>
<feature type="transmembrane region" description="Helical" evidence="1">
    <location>
        <begin position="21"/>
        <end position="54"/>
    </location>
</feature>
<keyword evidence="1" id="KW-0812">Transmembrane</keyword>
<evidence type="ECO:0000313" key="2">
    <source>
        <dbReference type="EMBL" id="SEJ05679.1"/>
    </source>
</evidence>
<name>A0A1H6VM13_9FIRM</name>
<keyword evidence="3" id="KW-1185">Reference proteome</keyword>
<dbReference type="AlphaFoldDB" id="A0A1H6VM13"/>
<reference evidence="3" key="1">
    <citation type="submission" date="2016-10" db="EMBL/GenBank/DDBJ databases">
        <authorList>
            <person name="Varghese N."/>
        </authorList>
    </citation>
    <scope>NUCLEOTIDE SEQUENCE [LARGE SCALE GENOMIC DNA]</scope>
    <source>
        <strain evidence="3">DSM 20406</strain>
    </source>
</reference>
<protein>
    <submittedName>
        <fullName evidence="2">Uncharacterized protein</fullName>
    </submittedName>
</protein>
<dbReference type="OrthoDB" id="3174166at2"/>
<evidence type="ECO:0000313" key="3">
    <source>
        <dbReference type="Proteomes" id="UP000183028"/>
    </source>
</evidence>